<dbReference type="KEGG" id="tes:BW730_07345"/>
<dbReference type="AlphaFoldDB" id="A0A1Q2CML5"/>
<dbReference type="OrthoDB" id="8687281at2"/>
<dbReference type="CDD" id="cd00371">
    <property type="entry name" value="HMA"/>
    <property type="match status" value="1"/>
</dbReference>
<dbReference type="Gene3D" id="3.30.70.100">
    <property type="match status" value="1"/>
</dbReference>
<evidence type="ECO:0000313" key="3">
    <source>
        <dbReference type="Proteomes" id="UP000188145"/>
    </source>
</evidence>
<dbReference type="Proteomes" id="UP000188145">
    <property type="component" value="Chromosome"/>
</dbReference>
<organism evidence="2 3">
    <name type="scientific">Tessaracoccus aquimaris</name>
    <dbReference type="NCBI Taxonomy" id="1332264"/>
    <lineage>
        <taxon>Bacteria</taxon>
        <taxon>Bacillati</taxon>
        <taxon>Actinomycetota</taxon>
        <taxon>Actinomycetes</taxon>
        <taxon>Propionibacteriales</taxon>
        <taxon>Propionibacteriaceae</taxon>
        <taxon>Tessaracoccus</taxon>
    </lineage>
</organism>
<reference evidence="3" key="1">
    <citation type="submission" date="2017-02" db="EMBL/GenBank/DDBJ databases">
        <title>Tessaracoccus aquaemaris sp. nov., isolated from the intestine of a Korean rockfish, Sebastes schlegelii, in a marine aquaculture pond.</title>
        <authorList>
            <person name="Tak E.J."/>
            <person name="Bae J.-W."/>
        </authorList>
    </citation>
    <scope>NUCLEOTIDE SEQUENCE [LARGE SCALE GENOMIC DNA]</scope>
    <source>
        <strain evidence="3">NSG39</strain>
    </source>
</reference>
<dbReference type="InterPro" id="IPR036163">
    <property type="entry name" value="HMA_dom_sf"/>
</dbReference>
<gene>
    <name evidence="2" type="ORF">BW730_07345</name>
</gene>
<feature type="domain" description="HMA" evidence="1">
    <location>
        <begin position="2"/>
        <end position="68"/>
    </location>
</feature>
<dbReference type="STRING" id="1332264.BW730_07345"/>
<proteinExistence type="predicted"/>
<dbReference type="PROSITE" id="PS50846">
    <property type="entry name" value="HMA_2"/>
    <property type="match status" value="1"/>
</dbReference>
<name>A0A1Q2CML5_9ACTN</name>
<sequence length="69" mass="7447">MSTVTLTTVPLTCPSCIATIERGLARRPGVDAVKVRFASNAVRVEYDPGKVTRDDLVADLDALGYPVRK</sequence>
<dbReference type="GO" id="GO:0046872">
    <property type="term" value="F:metal ion binding"/>
    <property type="evidence" value="ECO:0007669"/>
    <property type="project" value="InterPro"/>
</dbReference>
<dbReference type="EMBL" id="CP019606">
    <property type="protein sequence ID" value="AQP47342.1"/>
    <property type="molecule type" value="Genomic_DNA"/>
</dbReference>
<dbReference type="RefSeq" id="WP_077685672.1">
    <property type="nucleotide sequence ID" value="NZ_CP019606.1"/>
</dbReference>
<dbReference type="SUPFAM" id="SSF55008">
    <property type="entry name" value="HMA, heavy metal-associated domain"/>
    <property type="match status" value="1"/>
</dbReference>
<dbReference type="Pfam" id="PF00403">
    <property type="entry name" value="HMA"/>
    <property type="match status" value="1"/>
</dbReference>
<dbReference type="InterPro" id="IPR006121">
    <property type="entry name" value="HMA_dom"/>
</dbReference>
<keyword evidence="3" id="KW-1185">Reference proteome</keyword>
<evidence type="ECO:0000259" key="1">
    <source>
        <dbReference type="PROSITE" id="PS50846"/>
    </source>
</evidence>
<accession>A0A1Q2CML5</accession>
<protein>
    <recommendedName>
        <fullName evidence="1">HMA domain-containing protein</fullName>
    </recommendedName>
</protein>
<evidence type="ECO:0000313" key="2">
    <source>
        <dbReference type="EMBL" id="AQP47342.1"/>
    </source>
</evidence>